<gene>
    <name evidence="2" type="ORF">PHYSODRAFT_321099</name>
</gene>
<evidence type="ECO:0000313" key="2">
    <source>
        <dbReference type="EMBL" id="EGZ27269.1"/>
    </source>
</evidence>
<evidence type="ECO:0000256" key="1">
    <source>
        <dbReference type="SAM" id="Phobius"/>
    </source>
</evidence>
<evidence type="ECO:0000313" key="3">
    <source>
        <dbReference type="Proteomes" id="UP000002640"/>
    </source>
</evidence>
<proteinExistence type="predicted"/>
<dbReference type="Proteomes" id="UP000002640">
    <property type="component" value="Unassembled WGS sequence"/>
</dbReference>
<dbReference type="InParanoid" id="G4YEJ2"/>
<accession>G4YEJ2</accession>
<keyword evidence="1" id="KW-0472">Membrane</keyword>
<keyword evidence="1" id="KW-1133">Transmembrane helix</keyword>
<keyword evidence="3" id="KW-1185">Reference proteome</keyword>
<dbReference type="EMBL" id="JH159151">
    <property type="protein sequence ID" value="EGZ27269.1"/>
    <property type="molecule type" value="Genomic_DNA"/>
</dbReference>
<feature type="transmembrane region" description="Helical" evidence="1">
    <location>
        <begin position="67"/>
        <end position="90"/>
    </location>
</feature>
<keyword evidence="1" id="KW-0812">Transmembrane</keyword>
<dbReference type="RefSeq" id="XP_009514544.1">
    <property type="nucleotide sequence ID" value="XM_009516249.1"/>
</dbReference>
<reference evidence="2 3" key="1">
    <citation type="journal article" date="2006" name="Science">
        <title>Phytophthora genome sequences uncover evolutionary origins and mechanisms of pathogenesis.</title>
        <authorList>
            <person name="Tyler B.M."/>
            <person name="Tripathy S."/>
            <person name="Zhang X."/>
            <person name="Dehal P."/>
            <person name="Jiang R.H."/>
            <person name="Aerts A."/>
            <person name="Arredondo F.D."/>
            <person name="Baxter L."/>
            <person name="Bensasson D."/>
            <person name="Beynon J.L."/>
            <person name="Chapman J."/>
            <person name="Damasceno C.M."/>
            <person name="Dorrance A.E."/>
            <person name="Dou D."/>
            <person name="Dickerman A.W."/>
            <person name="Dubchak I.L."/>
            <person name="Garbelotto M."/>
            <person name="Gijzen M."/>
            <person name="Gordon S.G."/>
            <person name="Govers F."/>
            <person name="Grunwald N.J."/>
            <person name="Huang W."/>
            <person name="Ivors K.L."/>
            <person name="Jones R.W."/>
            <person name="Kamoun S."/>
            <person name="Krampis K."/>
            <person name="Lamour K.H."/>
            <person name="Lee M.K."/>
            <person name="McDonald W.H."/>
            <person name="Medina M."/>
            <person name="Meijer H.J."/>
            <person name="Nordberg E.K."/>
            <person name="Maclean D.J."/>
            <person name="Ospina-Giraldo M.D."/>
            <person name="Morris P.F."/>
            <person name="Phuntumart V."/>
            <person name="Putnam N.H."/>
            <person name="Rash S."/>
            <person name="Rose J.K."/>
            <person name="Sakihama Y."/>
            <person name="Salamov A.A."/>
            <person name="Savidor A."/>
            <person name="Scheuring C.F."/>
            <person name="Smith B.M."/>
            <person name="Sobral B.W."/>
            <person name="Terry A."/>
            <person name="Torto-Alalibo T.A."/>
            <person name="Win J."/>
            <person name="Xu Z."/>
            <person name="Zhang H."/>
            <person name="Grigoriev I.V."/>
            <person name="Rokhsar D.S."/>
            <person name="Boore J.L."/>
        </authorList>
    </citation>
    <scope>NUCLEOTIDE SEQUENCE [LARGE SCALE GENOMIC DNA]</scope>
    <source>
        <strain evidence="2 3">P6497</strain>
    </source>
</reference>
<dbReference type="AlphaFoldDB" id="G4YEJ2"/>
<protein>
    <submittedName>
        <fullName evidence="2">Uncharacterized protein</fullName>
    </submittedName>
</protein>
<name>G4YEJ2_PHYSP</name>
<dbReference type="KEGG" id="psoj:PHYSODRAFT_321099"/>
<organism evidence="2 3">
    <name type="scientific">Phytophthora sojae (strain P6497)</name>
    <name type="common">Soybean stem and root rot agent</name>
    <name type="synonym">Phytophthora megasperma f. sp. glycines</name>
    <dbReference type="NCBI Taxonomy" id="1094619"/>
    <lineage>
        <taxon>Eukaryota</taxon>
        <taxon>Sar</taxon>
        <taxon>Stramenopiles</taxon>
        <taxon>Oomycota</taxon>
        <taxon>Peronosporomycetes</taxon>
        <taxon>Peronosporales</taxon>
        <taxon>Peronosporaceae</taxon>
        <taxon>Phytophthora</taxon>
    </lineage>
</organism>
<dbReference type="GeneID" id="20644585"/>
<sequence>MQTHSSLVLSSPDCSPWPNALLVHCWASSTDTGAHPSALLLQDANTRNVRVLGETHRKLQQRHSLRALQWPMPLSVTAMAIFMITTATWAPPATSPMPVALAATSTSELTNSRLCNR</sequence>